<dbReference type="PROSITE" id="PS51257">
    <property type="entry name" value="PROKAR_LIPOPROTEIN"/>
    <property type="match status" value="1"/>
</dbReference>
<feature type="signal peptide" evidence="1">
    <location>
        <begin position="1"/>
        <end position="19"/>
    </location>
</feature>
<dbReference type="AlphaFoldDB" id="A0AAE4QP42"/>
<sequence length="241" mass="24801">MKKCYSYIRKIAFTSTLCALLGCSAPFPEFDSALLFLAVLNSDSQTPGPGNPTDPNSSLKFVFTTIGVSNGQLGAGGAVGADGICAAEKDANFAALPGIGTDYKAMIASTVAPVRTACTTAYCSSILENSNWILRPSQDYYRGSVASPVKIFTTNSAGIVVFPAPGLIAAIDTNAAAVWWTGLEADWTASADDCTGWSDGTAGGGLNNGQFGSGAKTDTDSMSSAFTDACNLPKALVCVRQ</sequence>
<keyword evidence="1" id="KW-0732">Signal</keyword>
<dbReference type="InterPro" id="IPR011448">
    <property type="entry name" value="DUF1554"/>
</dbReference>
<name>A0AAE4QP42_9LEPT</name>
<evidence type="ECO:0000259" key="2">
    <source>
        <dbReference type="Pfam" id="PF07588"/>
    </source>
</evidence>
<evidence type="ECO:0000313" key="3">
    <source>
        <dbReference type="EMBL" id="MDV6236026.1"/>
    </source>
</evidence>
<dbReference type="RefSeq" id="WP_100745406.1">
    <property type="nucleotide sequence ID" value="NZ_NPEF02000011.1"/>
</dbReference>
<comment type="caution">
    <text evidence="3">The sequence shown here is derived from an EMBL/GenBank/DDBJ whole genome shotgun (WGS) entry which is preliminary data.</text>
</comment>
<organism evidence="3 4">
    <name type="scientific">Leptospira ellisii</name>
    <dbReference type="NCBI Taxonomy" id="2023197"/>
    <lineage>
        <taxon>Bacteria</taxon>
        <taxon>Pseudomonadati</taxon>
        <taxon>Spirochaetota</taxon>
        <taxon>Spirochaetia</taxon>
        <taxon>Leptospirales</taxon>
        <taxon>Leptospiraceae</taxon>
        <taxon>Leptospira</taxon>
    </lineage>
</organism>
<dbReference type="Proteomes" id="UP000232122">
    <property type="component" value="Unassembled WGS sequence"/>
</dbReference>
<dbReference type="Gene3D" id="3.10.100.10">
    <property type="entry name" value="Mannose-Binding Protein A, subunit A"/>
    <property type="match status" value="1"/>
</dbReference>
<dbReference type="InterPro" id="IPR016186">
    <property type="entry name" value="C-type_lectin-like/link_sf"/>
</dbReference>
<reference evidence="3 4" key="1">
    <citation type="journal article" date="2018" name="Microb. Genom.">
        <title>Deciphering the unexplored Leptospira diversity from soils uncovers genomic evolution to virulence.</title>
        <authorList>
            <person name="Thibeaux R."/>
            <person name="Iraola G."/>
            <person name="Ferres I."/>
            <person name="Bierque E."/>
            <person name="Girault D."/>
            <person name="Soupe-Gilbert M.E."/>
            <person name="Picardeau M."/>
            <person name="Goarant C."/>
        </authorList>
    </citation>
    <scope>NUCLEOTIDE SEQUENCE [LARGE SCALE GENOMIC DNA]</scope>
    <source>
        <strain evidence="3 4">ATI7-C-A5</strain>
    </source>
</reference>
<dbReference type="Pfam" id="PF07588">
    <property type="entry name" value="DUF1554"/>
    <property type="match status" value="1"/>
</dbReference>
<keyword evidence="4" id="KW-1185">Reference proteome</keyword>
<feature type="chain" id="PRO_5041906278" evidence="1">
    <location>
        <begin position="20"/>
        <end position="241"/>
    </location>
</feature>
<dbReference type="SUPFAM" id="SSF56436">
    <property type="entry name" value="C-type lectin-like"/>
    <property type="match status" value="1"/>
</dbReference>
<gene>
    <name evidence="3" type="ORF">CH379_010370</name>
</gene>
<dbReference type="InterPro" id="IPR016187">
    <property type="entry name" value="CTDL_fold"/>
</dbReference>
<feature type="domain" description="DUF1554" evidence="2">
    <location>
        <begin position="70"/>
        <end position="214"/>
    </location>
</feature>
<proteinExistence type="predicted"/>
<evidence type="ECO:0000256" key="1">
    <source>
        <dbReference type="SAM" id="SignalP"/>
    </source>
</evidence>
<evidence type="ECO:0000313" key="4">
    <source>
        <dbReference type="Proteomes" id="UP000232122"/>
    </source>
</evidence>
<dbReference type="EMBL" id="NPEF02000011">
    <property type="protein sequence ID" value="MDV6236026.1"/>
    <property type="molecule type" value="Genomic_DNA"/>
</dbReference>
<accession>A0AAE4QP42</accession>
<protein>
    <submittedName>
        <fullName evidence="3">DUF1554 domain-containing protein</fullName>
    </submittedName>
</protein>